<dbReference type="InterPro" id="IPR029016">
    <property type="entry name" value="GAF-like_dom_sf"/>
</dbReference>
<reference evidence="1" key="1">
    <citation type="journal article" date="2014" name="Front. Microbiol.">
        <title>High frequency of phylogenetically diverse reductive dehalogenase-homologous genes in deep subseafloor sedimentary metagenomes.</title>
        <authorList>
            <person name="Kawai M."/>
            <person name="Futagami T."/>
            <person name="Toyoda A."/>
            <person name="Takaki Y."/>
            <person name="Nishi S."/>
            <person name="Hori S."/>
            <person name="Arai W."/>
            <person name="Tsubouchi T."/>
            <person name="Morono Y."/>
            <person name="Uchiyama I."/>
            <person name="Ito T."/>
            <person name="Fujiyama A."/>
            <person name="Inagaki F."/>
            <person name="Takami H."/>
        </authorList>
    </citation>
    <scope>NUCLEOTIDE SEQUENCE</scope>
    <source>
        <strain evidence="1">Expedition CK06-06</strain>
    </source>
</reference>
<protein>
    <recommendedName>
        <fullName evidence="2">GAF domain-containing protein</fullName>
    </recommendedName>
</protein>
<dbReference type="Gene3D" id="3.30.450.40">
    <property type="match status" value="1"/>
</dbReference>
<proteinExistence type="predicted"/>
<dbReference type="EMBL" id="BARU01024779">
    <property type="protein sequence ID" value="GAH53221.1"/>
    <property type="molecule type" value="Genomic_DNA"/>
</dbReference>
<organism evidence="1">
    <name type="scientific">marine sediment metagenome</name>
    <dbReference type="NCBI Taxonomy" id="412755"/>
    <lineage>
        <taxon>unclassified sequences</taxon>
        <taxon>metagenomes</taxon>
        <taxon>ecological metagenomes</taxon>
    </lineage>
</organism>
<evidence type="ECO:0000313" key="1">
    <source>
        <dbReference type="EMBL" id="GAH53221.1"/>
    </source>
</evidence>
<gene>
    <name evidence="1" type="ORF">S03H2_40013</name>
</gene>
<comment type="caution">
    <text evidence="1">The sequence shown here is derived from an EMBL/GenBank/DDBJ whole genome shotgun (WGS) entry which is preliminary data.</text>
</comment>
<evidence type="ECO:0008006" key="2">
    <source>
        <dbReference type="Google" id="ProtNLM"/>
    </source>
</evidence>
<accession>X1G5M4</accession>
<dbReference type="SUPFAM" id="SSF55781">
    <property type="entry name" value="GAF domain-like"/>
    <property type="match status" value="1"/>
</dbReference>
<dbReference type="AlphaFoldDB" id="X1G5M4"/>
<name>X1G5M4_9ZZZZ</name>
<sequence length="218" mass="24489">MNCVRNEDGGVIPCSGDDSSLECLCRDILSGKIDRTLPFFTKNGSYWTGDLENTLTIFSESGACHYNINQSKNYRSLAIIPLVEDDEKIGLMLLKSKEDNYFTEEEIDFYEDLGETLVVATSYRMAQVGLRERVKELTCLYGISRLAEKTSTTLEEILQGIVELLPPAWLYPEIACARIIIDGNSYITENFQDGPQKQKADIVVEGEHRGGCRDGIYC</sequence>